<dbReference type="Pfam" id="PF00027">
    <property type="entry name" value="cNMP_binding"/>
    <property type="match status" value="1"/>
</dbReference>
<keyword evidence="3" id="KW-0804">Transcription</keyword>
<dbReference type="SMART" id="SM00419">
    <property type="entry name" value="HTH_CRP"/>
    <property type="match status" value="1"/>
</dbReference>
<dbReference type="Gene3D" id="1.10.10.10">
    <property type="entry name" value="Winged helix-like DNA-binding domain superfamily/Winged helix DNA-binding domain"/>
    <property type="match status" value="1"/>
</dbReference>
<dbReference type="Proteomes" id="UP001055117">
    <property type="component" value="Unassembled WGS sequence"/>
</dbReference>
<dbReference type="CDD" id="cd00038">
    <property type="entry name" value="CAP_ED"/>
    <property type="match status" value="1"/>
</dbReference>
<evidence type="ECO:0000313" key="6">
    <source>
        <dbReference type="Proteomes" id="UP001055117"/>
    </source>
</evidence>
<dbReference type="InterPro" id="IPR036388">
    <property type="entry name" value="WH-like_DNA-bd_sf"/>
</dbReference>
<keyword evidence="1" id="KW-0805">Transcription regulation</keyword>
<dbReference type="RefSeq" id="WP_147829729.1">
    <property type="nucleotide sequence ID" value="NZ_BPQG01000042.1"/>
</dbReference>
<comment type="caution">
    <text evidence="5">The sequence shown here is derived from an EMBL/GenBank/DDBJ whole genome shotgun (WGS) entry which is preliminary data.</text>
</comment>
<evidence type="ECO:0000256" key="1">
    <source>
        <dbReference type="ARBA" id="ARBA00023015"/>
    </source>
</evidence>
<dbReference type="InterPro" id="IPR036390">
    <property type="entry name" value="WH_DNA-bd_sf"/>
</dbReference>
<feature type="domain" description="HTH crp-type" evidence="4">
    <location>
        <begin position="149"/>
        <end position="219"/>
    </location>
</feature>
<dbReference type="Pfam" id="PF13545">
    <property type="entry name" value="HTH_Crp_2"/>
    <property type="match status" value="1"/>
</dbReference>
<dbReference type="InterPro" id="IPR000595">
    <property type="entry name" value="cNMP-bd_dom"/>
</dbReference>
<evidence type="ECO:0000256" key="3">
    <source>
        <dbReference type="ARBA" id="ARBA00023163"/>
    </source>
</evidence>
<gene>
    <name evidence="5" type="primary">fnr</name>
    <name evidence="5" type="ORF">AFCDBAGC_2747</name>
</gene>
<evidence type="ECO:0000313" key="5">
    <source>
        <dbReference type="EMBL" id="GJD44878.1"/>
    </source>
</evidence>
<dbReference type="InterPro" id="IPR018490">
    <property type="entry name" value="cNMP-bd_dom_sf"/>
</dbReference>
<accession>A0ABQ4QI08</accession>
<name>A0ABQ4QI08_9HYPH</name>
<dbReference type="Gene3D" id="2.60.120.10">
    <property type="entry name" value="Jelly Rolls"/>
    <property type="match status" value="1"/>
</dbReference>
<protein>
    <submittedName>
        <fullName evidence="5">Anaerobic regulatory protein</fullName>
    </submittedName>
</protein>
<dbReference type="InterPro" id="IPR014710">
    <property type="entry name" value="RmlC-like_jellyroll"/>
</dbReference>
<dbReference type="SUPFAM" id="SSF51206">
    <property type="entry name" value="cAMP-binding domain-like"/>
    <property type="match status" value="1"/>
</dbReference>
<dbReference type="InterPro" id="IPR012318">
    <property type="entry name" value="HTH_CRP"/>
</dbReference>
<keyword evidence="2" id="KW-0238">DNA-binding</keyword>
<reference evidence="5 6" key="1">
    <citation type="journal article" date="2021" name="Front. Microbiol.">
        <title>Comprehensive Comparative Genomics and Phenotyping of Methylobacterium Species.</title>
        <authorList>
            <person name="Alessa O."/>
            <person name="Ogura Y."/>
            <person name="Fujitani Y."/>
            <person name="Takami H."/>
            <person name="Hayashi T."/>
            <person name="Sahin N."/>
            <person name="Tani A."/>
        </authorList>
    </citation>
    <scope>NUCLEOTIDE SEQUENCE [LARGE SCALE GENOMIC DNA]</scope>
    <source>
        <strain evidence="5 6">DSM 23679</strain>
    </source>
</reference>
<evidence type="ECO:0000259" key="4">
    <source>
        <dbReference type="PROSITE" id="PS51063"/>
    </source>
</evidence>
<keyword evidence="6" id="KW-1185">Reference proteome</keyword>
<proteinExistence type="predicted"/>
<evidence type="ECO:0000256" key="2">
    <source>
        <dbReference type="ARBA" id="ARBA00023125"/>
    </source>
</evidence>
<dbReference type="SUPFAM" id="SSF46785">
    <property type="entry name" value="Winged helix' DNA-binding domain"/>
    <property type="match status" value="1"/>
</dbReference>
<dbReference type="PROSITE" id="PS51063">
    <property type="entry name" value="HTH_CRP_2"/>
    <property type="match status" value="1"/>
</dbReference>
<dbReference type="EMBL" id="BPQG01000042">
    <property type="protein sequence ID" value="GJD44878.1"/>
    <property type="molecule type" value="Genomic_DNA"/>
</dbReference>
<sequence>MLSPLIQKLEGRFTLSESDRSALRSASCRGRRVRPRTDLAWEGDLSDHVQMIRSGFACRYKVLAAGTRSIVAYVIPGDICDLNVAILGAVDHSIGTIDACEVVSIPRQVLDDLTGNHPTLNRALRWASLVDEAIQREWLVNMGRHTAERQVAHLLCEFLWRLQAVGLAGRDGYELPLRQSDLGDATGMSSVHVNRTLQKLRGTGLVRREGRYYSFPDVEALQAFAQFDPKYLHRSPGGVDDAPLRQH</sequence>
<organism evidence="5 6">
    <name type="scientific">Methylobacterium cerastii</name>
    <dbReference type="NCBI Taxonomy" id="932741"/>
    <lineage>
        <taxon>Bacteria</taxon>
        <taxon>Pseudomonadati</taxon>
        <taxon>Pseudomonadota</taxon>
        <taxon>Alphaproteobacteria</taxon>
        <taxon>Hyphomicrobiales</taxon>
        <taxon>Methylobacteriaceae</taxon>
        <taxon>Methylobacterium</taxon>
    </lineage>
</organism>